<accession>A0A1H0JKZ0</accession>
<comment type="subcellular location">
    <subcellularLocation>
        <location evidence="1">Cell membrane</location>
        <topology evidence="1">Multi-pass membrane protein</topology>
    </subcellularLocation>
</comment>
<dbReference type="STRING" id="1005944.SAMN05192576_4052"/>
<feature type="transmembrane region" description="Helical" evidence="5">
    <location>
        <begin position="284"/>
        <end position="311"/>
    </location>
</feature>
<dbReference type="GO" id="GO:0022857">
    <property type="term" value="F:transmembrane transporter activity"/>
    <property type="evidence" value="ECO:0007669"/>
    <property type="project" value="InterPro"/>
</dbReference>
<dbReference type="SUPFAM" id="SSF103473">
    <property type="entry name" value="MFS general substrate transporter"/>
    <property type="match status" value="1"/>
</dbReference>
<dbReference type="OrthoDB" id="151222at2"/>
<dbReference type="InterPro" id="IPR036259">
    <property type="entry name" value="MFS_trans_sf"/>
</dbReference>
<dbReference type="InterPro" id="IPR051788">
    <property type="entry name" value="MFS_Transporter"/>
</dbReference>
<dbReference type="Pfam" id="PF07690">
    <property type="entry name" value="MFS_1"/>
    <property type="match status" value="1"/>
</dbReference>
<proteinExistence type="predicted"/>
<feature type="transmembrane region" description="Helical" evidence="5">
    <location>
        <begin position="160"/>
        <end position="177"/>
    </location>
</feature>
<dbReference type="Proteomes" id="UP000199004">
    <property type="component" value="Unassembled WGS sequence"/>
</dbReference>
<dbReference type="PROSITE" id="PS50850">
    <property type="entry name" value="MFS"/>
    <property type="match status" value="1"/>
</dbReference>
<gene>
    <name evidence="7" type="ORF">SAMN05192576_4052</name>
</gene>
<feature type="transmembrane region" description="Helical" evidence="5">
    <location>
        <begin position="260"/>
        <end position="278"/>
    </location>
</feature>
<dbReference type="AlphaFoldDB" id="A0A1H0JKZ0"/>
<feature type="transmembrane region" description="Helical" evidence="5">
    <location>
        <begin position="71"/>
        <end position="90"/>
    </location>
</feature>
<dbReference type="PANTHER" id="PTHR23514">
    <property type="entry name" value="BYPASS OF STOP CODON PROTEIN 6"/>
    <property type="match status" value="1"/>
</dbReference>
<dbReference type="Gene3D" id="1.20.1250.20">
    <property type="entry name" value="MFS general substrate transporter like domains"/>
    <property type="match status" value="2"/>
</dbReference>
<evidence type="ECO:0000259" key="6">
    <source>
        <dbReference type="PROSITE" id="PS50850"/>
    </source>
</evidence>
<feature type="transmembrane region" description="Helical" evidence="5">
    <location>
        <begin position="96"/>
        <end position="114"/>
    </location>
</feature>
<keyword evidence="2 5" id="KW-0812">Transmembrane</keyword>
<feature type="transmembrane region" description="Helical" evidence="5">
    <location>
        <begin position="228"/>
        <end position="248"/>
    </location>
</feature>
<dbReference type="InterPro" id="IPR011701">
    <property type="entry name" value="MFS"/>
</dbReference>
<dbReference type="InterPro" id="IPR020846">
    <property type="entry name" value="MFS_dom"/>
</dbReference>
<name>A0A1H0JKZ0_9ACTN</name>
<reference evidence="8" key="1">
    <citation type="submission" date="2016-10" db="EMBL/GenBank/DDBJ databases">
        <authorList>
            <person name="Varghese N."/>
            <person name="Submissions S."/>
        </authorList>
    </citation>
    <scope>NUCLEOTIDE SEQUENCE [LARGE SCALE GENOMIC DNA]</scope>
    <source>
        <strain evidence="8">CGMCC 1.11147</strain>
    </source>
</reference>
<keyword evidence="4 5" id="KW-0472">Membrane</keyword>
<evidence type="ECO:0000256" key="5">
    <source>
        <dbReference type="SAM" id="Phobius"/>
    </source>
</evidence>
<keyword evidence="3 5" id="KW-1133">Transmembrane helix</keyword>
<evidence type="ECO:0000313" key="7">
    <source>
        <dbReference type="EMBL" id="SDO44232.1"/>
    </source>
</evidence>
<evidence type="ECO:0000313" key="8">
    <source>
        <dbReference type="Proteomes" id="UP000199004"/>
    </source>
</evidence>
<keyword evidence="8" id="KW-1185">Reference proteome</keyword>
<dbReference type="EMBL" id="FNIC01000008">
    <property type="protein sequence ID" value="SDO44232.1"/>
    <property type="molecule type" value="Genomic_DNA"/>
</dbReference>
<evidence type="ECO:0000256" key="4">
    <source>
        <dbReference type="ARBA" id="ARBA00023136"/>
    </source>
</evidence>
<feature type="domain" description="Major facilitator superfamily (MFS) profile" evidence="6">
    <location>
        <begin position="193"/>
        <end position="388"/>
    </location>
</feature>
<dbReference type="GO" id="GO:0005886">
    <property type="term" value="C:plasma membrane"/>
    <property type="evidence" value="ECO:0007669"/>
    <property type="project" value="UniProtKB-SubCell"/>
</dbReference>
<feature type="transmembrane region" description="Helical" evidence="5">
    <location>
        <begin position="40"/>
        <end position="59"/>
    </location>
</feature>
<evidence type="ECO:0000256" key="1">
    <source>
        <dbReference type="ARBA" id="ARBA00004651"/>
    </source>
</evidence>
<sequence length="388" mass="40148">MDLRASRLAVAGGFLSQGLVFISLTTRLPDYQDKWDVSELELSLLFLMLILLAGVGSVVSERLARTRSSAWLLRLGLALTVAAVPLLMLAPVYGAFVAGFAVYGVALGVVDATTNMQAVAVEHGYGRPILPSFHGAWTLGGIVGAALTLATSALPVEAGVAVVAVPLAVLFLPFLARAEAPPLAAPTDVPWRPILLVGLGMVVFYMVDTAAQTWGAVYLDETIDTPDGLVALATLPYLVASLALRLGGDRLVRSYGAVRVIRVGALVACLALVVVVLAPSWPVAVLGFTLLGAGVAVVAPLSFSAAARIAGEGVDELSRQARVDAVIGRFNQFNYVGALLGAVLTGAVGQDNLRLGFAVPMVLVLALLPLARAFAPAAVTAPTPPSTR</sequence>
<protein>
    <submittedName>
        <fullName evidence="7">Fucose permease</fullName>
    </submittedName>
</protein>
<feature type="transmembrane region" description="Helical" evidence="5">
    <location>
        <begin position="355"/>
        <end position="375"/>
    </location>
</feature>
<feature type="transmembrane region" description="Helical" evidence="5">
    <location>
        <begin position="135"/>
        <end position="154"/>
    </location>
</feature>
<feature type="transmembrane region" description="Helical" evidence="5">
    <location>
        <begin position="7"/>
        <end position="28"/>
    </location>
</feature>
<evidence type="ECO:0000256" key="3">
    <source>
        <dbReference type="ARBA" id="ARBA00022989"/>
    </source>
</evidence>
<feature type="transmembrane region" description="Helical" evidence="5">
    <location>
        <begin position="332"/>
        <end position="349"/>
    </location>
</feature>
<organism evidence="7 8">
    <name type="scientific">Nocardioides szechwanensis</name>
    <dbReference type="NCBI Taxonomy" id="1005944"/>
    <lineage>
        <taxon>Bacteria</taxon>
        <taxon>Bacillati</taxon>
        <taxon>Actinomycetota</taxon>
        <taxon>Actinomycetes</taxon>
        <taxon>Propionibacteriales</taxon>
        <taxon>Nocardioidaceae</taxon>
        <taxon>Nocardioides</taxon>
    </lineage>
</organism>
<evidence type="ECO:0000256" key="2">
    <source>
        <dbReference type="ARBA" id="ARBA00022692"/>
    </source>
</evidence>
<feature type="transmembrane region" description="Helical" evidence="5">
    <location>
        <begin position="189"/>
        <end position="208"/>
    </location>
</feature>
<dbReference type="PANTHER" id="PTHR23514:SF13">
    <property type="entry name" value="INNER MEMBRANE PROTEIN YBJJ"/>
    <property type="match status" value="1"/>
</dbReference>